<evidence type="ECO:0000256" key="1">
    <source>
        <dbReference type="SAM" id="MobiDB-lite"/>
    </source>
</evidence>
<organism evidence="2 3">
    <name type="scientific">Clathrospora elynae</name>
    <dbReference type="NCBI Taxonomy" id="706981"/>
    <lineage>
        <taxon>Eukaryota</taxon>
        <taxon>Fungi</taxon>
        <taxon>Dikarya</taxon>
        <taxon>Ascomycota</taxon>
        <taxon>Pezizomycotina</taxon>
        <taxon>Dothideomycetes</taxon>
        <taxon>Pleosporomycetidae</taxon>
        <taxon>Pleosporales</taxon>
        <taxon>Diademaceae</taxon>
        <taxon>Clathrospora</taxon>
    </lineage>
</organism>
<sequence length="268" mass="30604">MAAELDGQAVYPGPASFELTAGWHPSELSSQQRVPSELFTPNYETPDPLATYQPPTSDHQSPSRSPQHLLYRPNPSEFSSTEVAKLHSHTDRDTEQDRQRQLWMATTLDTELNHTTTSNSWTATARRRLSPIAQEFLLRKAVLSQEHIWKLVDRLREHLRLRKTLTHLRFGRMTQEVHNAMEMYANDRYAGLEREEKASYREVETDAHSPGSRNFIKTDFISDGLALILSPLICLWKMFLGANSIDSLPVLECVLRTDGDLFIAESSK</sequence>
<name>A0A6A5T442_9PLEO</name>
<feature type="region of interest" description="Disordered" evidence="1">
    <location>
        <begin position="1"/>
        <end position="99"/>
    </location>
</feature>
<dbReference type="AlphaFoldDB" id="A0A6A5T442"/>
<gene>
    <name evidence="2" type="ORF">EJ02DRAFT_432817</name>
</gene>
<evidence type="ECO:0000313" key="3">
    <source>
        <dbReference type="Proteomes" id="UP000800038"/>
    </source>
</evidence>
<dbReference type="EMBL" id="ML976021">
    <property type="protein sequence ID" value="KAF1943837.1"/>
    <property type="molecule type" value="Genomic_DNA"/>
</dbReference>
<keyword evidence="3" id="KW-1185">Reference proteome</keyword>
<evidence type="ECO:0000313" key="2">
    <source>
        <dbReference type="EMBL" id="KAF1943837.1"/>
    </source>
</evidence>
<proteinExistence type="predicted"/>
<reference evidence="2" key="1">
    <citation type="journal article" date="2020" name="Stud. Mycol.">
        <title>101 Dothideomycetes genomes: a test case for predicting lifestyles and emergence of pathogens.</title>
        <authorList>
            <person name="Haridas S."/>
            <person name="Albert R."/>
            <person name="Binder M."/>
            <person name="Bloem J."/>
            <person name="Labutti K."/>
            <person name="Salamov A."/>
            <person name="Andreopoulos B."/>
            <person name="Baker S."/>
            <person name="Barry K."/>
            <person name="Bills G."/>
            <person name="Bluhm B."/>
            <person name="Cannon C."/>
            <person name="Castanera R."/>
            <person name="Culley D."/>
            <person name="Daum C."/>
            <person name="Ezra D."/>
            <person name="Gonzalez J."/>
            <person name="Henrissat B."/>
            <person name="Kuo A."/>
            <person name="Liang C."/>
            <person name="Lipzen A."/>
            <person name="Lutzoni F."/>
            <person name="Magnuson J."/>
            <person name="Mondo S."/>
            <person name="Nolan M."/>
            <person name="Ohm R."/>
            <person name="Pangilinan J."/>
            <person name="Park H.-J."/>
            <person name="Ramirez L."/>
            <person name="Alfaro M."/>
            <person name="Sun H."/>
            <person name="Tritt A."/>
            <person name="Yoshinaga Y."/>
            <person name="Zwiers L.-H."/>
            <person name="Turgeon B."/>
            <person name="Goodwin S."/>
            <person name="Spatafora J."/>
            <person name="Crous P."/>
            <person name="Grigoriev I."/>
        </authorList>
    </citation>
    <scope>NUCLEOTIDE SEQUENCE</scope>
    <source>
        <strain evidence="2">CBS 161.51</strain>
    </source>
</reference>
<accession>A0A6A5T442</accession>
<feature type="compositionally biased region" description="Polar residues" evidence="1">
    <location>
        <begin position="53"/>
        <end position="66"/>
    </location>
</feature>
<dbReference type="Proteomes" id="UP000800038">
    <property type="component" value="Unassembled WGS sequence"/>
</dbReference>
<protein>
    <submittedName>
        <fullName evidence="2">Uncharacterized protein</fullName>
    </submittedName>
</protein>
<feature type="compositionally biased region" description="Basic and acidic residues" evidence="1">
    <location>
        <begin position="84"/>
        <end position="99"/>
    </location>
</feature>